<feature type="region of interest" description="Disordered" evidence="1">
    <location>
        <begin position="1"/>
        <end position="31"/>
    </location>
</feature>
<keyword evidence="2" id="KW-0472">Membrane</keyword>
<comment type="caution">
    <text evidence="3">The sequence shown here is derived from an EMBL/GenBank/DDBJ whole genome shotgun (WGS) entry which is preliminary data.</text>
</comment>
<evidence type="ECO:0000256" key="2">
    <source>
        <dbReference type="SAM" id="Phobius"/>
    </source>
</evidence>
<name>A0A4S5C0Y6_9ACTN</name>
<proteinExistence type="predicted"/>
<organism evidence="3 4">
    <name type="scientific">Candidatus Frankia alpina</name>
    <dbReference type="NCBI Taxonomy" id="2699483"/>
    <lineage>
        <taxon>Bacteria</taxon>
        <taxon>Bacillati</taxon>
        <taxon>Actinomycetota</taxon>
        <taxon>Actinomycetes</taxon>
        <taxon>Frankiales</taxon>
        <taxon>Frankiaceae</taxon>
        <taxon>Frankia</taxon>
    </lineage>
</organism>
<accession>A0A4S5C0Y6</accession>
<keyword evidence="2" id="KW-0812">Transmembrane</keyword>
<evidence type="ECO:0000313" key="3">
    <source>
        <dbReference type="EMBL" id="THJ37503.1"/>
    </source>
</evidence>
<keyword evidence="2" id="KW-1133">Transmembrane helix</keyword>
<evidence type="ECO:0000313" key="4">
    <source>
        <dbReference type="Proteomes" id="UP000305282"/>
    </source>
</evidence>
<dbReference type="EMBL" id="SSXH01000830">
    <property type="protein sequence ID" value="THJ37503.1"/>
    <property type="molecule type" value="Genomic_DNA"/>
</dbReference>
<dbReference type="Proteomes" id="UP000305282">
    <property type="component" value="Unassembled WGS sequence"/>
</dbReference>
<sequence length="138" mass="14289">MKPLPELTASTVGPDTGLDTGSAAGRAAPASPGVTTNIAGTARLVRLALRRDRAKLPIWLLGTTVLLAVSLSATREQYPTEADRLDVLRSAADSPALLLMRTAPTGASTGALAMFQVLTPLAVLAGFMSTLAVVRHTR</sequence>
<feature type="non-terminal residue" evidence="3">
    <location>
        <position position="138"/>
    </location>
</feature>
<protein>
    <recommendedName>
        <fullName evidence="5">ABC transporter permease</fullName>
    </recommendedName>
</protein>
<dbReference type="AlphaFoldDB" id="A0A4S5C0Y6"/>
<gene>
    <name evidence="3" type="ORF">E7Y31_21225</name>
</gene>
<evidence type="ECO:0008006" key="5">
    <source>
        <dbReference type="Google" id="ProtNLM"/>
    </source>
</evidence>
<keyword evidence="4" id="KW-1185">Reference proteome</keyword>
<feature type="compositionally biased region" description="Low complexity" evidence="1">
    <location>
        <begin position="21"/>
        <end position="31"/>
    </location>
</feature>
<feature type="transmembrane region" description="Helical" evidence="2">
    <location>
        <begin position="56"/>
        <end position="74"/>
    </location>
</feature>
<feature type="transmembrane region" description="Helical" evidence="2">
    <location>
        <begin position="111"/>
        <end position="134"/>
    </location>
</feature>
<reference evidence="3 4" key="1">
    <citation type="submission" date="2019-04" db="EMBL/GenBank/DDBJ databases">
        <title>Draft genome sequences for three unisolated Alnus-infective Frankia Sp+ strains, AgTrS, AiOr and AvVan, the first sequenced Frankia strains able to sporulate in-planta.</title>
        <authorList>
            <person name="Bethencourt L."/>
            <person name="Vautrin F."/>
            <person name="Taib N."/>
            <person name="Dubost A."/>
            <person name="Castro-Garcia L."/>
            <person name="Imbaud O."/>
            <person name="Abrouk D."/>
            <person name="Fournier P."/>
            <person name="Briolay J."/>
            <person name="Nguyen A."/>
            <person name="Normand P."/>
            <person name="Fernandez M.P."/>
            <person name="Brochier-Armanet C."/>
            <person name="Herrera-Belaroussi A."/>
        </authorList>
    </citation>
    <scope>NUCLEOTIDE SEQUENCE [LARGE SCALE GENOMIC DNA]</scope>
    <source>
        <strain evidence="3 4">AvVan</strain>
    </source>
</reference>
<evidence type="ECO:0000256" key="1">
    <source>
        <dbReference type="SAM" id="MobiDB-lite"/>
    </source>
</evidence>